<comment type="caution">
    <text evidence="2">The sequence shown here is derived from an EMBL/GenBank/DDBJ whole genome shotgun (WGS) entry which is preliminary data.</text>
</comment>
<dbReference type="Proteomes" id="UP001480595">
    <property type="component" value="Unassembled WGS sequence"/>
</dbReference>
<evidence type="ECO:0000313" key="2">
    <source>
        <dbReference type="EMBL" id="KAK8073489.1"/>
    </source>
</evidence>
<proteinExistence type="predicted"/>
<feature type="compositionally biased region" description="Polar residues" evidence="1">
    <location>
        <begin position="75"/>
        <end position="86"/>
    </location>
</feature>
<evidence type="ECO:0008006" key="4">
    <source>
        <dbReference type="Google" id="ProtNLM"/>
    </source>
</evidence>
<name>A0ABR1VUB4_9PEZI</name>
<gene>
    <name evidence="2" type="ORF">PG994_004388</name>
</gene>
<accession>A0ABR1VUB4</accession>
<dbReference type="GeneID" id="92088860"/>
<keyword evidence="3" id="KW-1185">Reference proteome</keyword>
<evidence type="ECO:0000313" key="3">
    <source>
        <dbReference type="Proteomes" id="UP001480595"/>
    </source>
</evidence>
<evidence type="ECO:0000256" key="1">
    <source>
        <dbReference type="SAM" id="MobiDB-lite"/>
    </source>
</evidence>
<sequence length="86" mass="9350">MATTTELSSLHPTPSLTILPEVGQLERTPAYMVKLGDRHPECDRRIGDREVMVAIDDQGILETGGGDRREDKGTTMVTGATGSPRR</sequence>
<feature type="region of interest" description="Disordered" evidence="1">
    <location>
        <begin position="58"/>
        <end position="86"/>
    </location>
</feature>
<reference evidence="2 3" key="1">
    <citation type="submission" date="2023-01" db="EMBL/GenBank/DDBJ databases">
        <title>Analysis of 21 Apiospora genomes using comparative genomics revels a genus with tremendous synthesis potential of carbohydrate active enzymes and secondary metabolites.</title>
        <authorList>
            <person name="Sorensen T."/>
        </authorList>
    </citation>
    <scope>NUCLEOTIDE SEQUENCE [LARGE SCALE GENOMIC DNA]</scope>
    <source>
        <strain evidence="2 3">CBS 135458</strain>
    </source>
</reference>
<dbReference type="RefSeq" id="XP_066717964.1">
    <property type="nucleotide sequence ID" value="XM_066855797.1"/>
</dbReference>
<organism evidence="2 3">
    <name type="scientific">Apiospora phragmitis</name>
    <dbReference type="NCBI Taxonomy" id="2905665"/>
    <lineage>
        <taxon>Eukaryota</taxon>
        <taxon>Fungi</taxon>
        <taxon>Dikarya</taxon>
        <taxon>Ascomycota</taxon>
        <taxon>Pezizomycotina</taxon>
        <taxon>Sordariomycetes</taxon>
        <taxon>Xylariomycetidae</taxon>
        <taxon>Amphisphaeriales</taxon>
        <taxon>Apiosporaceae</taxon>
        <taxon>Apiospora</taxon>
    </lineage>
</organism>
<dbReference type="EMBL" id="JAQQWL010000005">
    <property type="protein sequence ID" value="KAK8073489.1"/>
    <property type="molecule type" value="Genomic_DNA"/>
</dbReference>
<protein>
    <recommendedName>
        <fullName evidence="4">ATP-grasp-modified RiPP</fullName>
    </recommendedName>
</protein>